<feature type="transmembrane region" description="Helical" evidence="6">
    <location>
        <begin position="525"/>
        <end position="550"/>
    </location>
</feature>
<evidence type="ECO:0000256" key="5">
    <source>
        <dbReference type="ARBA" id="ARBA00023136"/>
    </source>
</evidence>
<dbReference type="Pfam" id="PF00528">
    <property type="entry name" value="BPD_transp_1"/>
    <property type="match status" value="1"/>
</dbReference>
<dbReference type="PROSITE" id="PS50928">
    <property type="entry name" value="ABC_TM1"/>
    <property type="match status" value="1"/>
</dbReference>
<feature type="transmembrane region" description="Helical" evidence="6">
    <location>
        <begin position="222"/>
        <end position="247"/>
    </location>
</feature>
<protein>
    <submittedName>
        <fullName evidence="8">Transporter</fullName>
    </submittedName>
</protein>
<feature type="transmembrane region" description="Helical" evidence="6">
    <location>
        <begin position="588"/>
        <end position="609"/>
    </location>
</feature>
<comment type="caution">
    <text evidence="8">The sequence shown here is derived from an EMBL/GenBank/DDBJ whole genome shotgun (WGS) entry which is preliminary data.</text>
</comment>
<comment type="similarity">
    <text evidence="6">Belongs to the binding-protein-dependent transport system permease family.</text>
</comment>
<feature type="transmembrane region" description="Helical" evidence="6">
    <location>
        <begin position="395"/>
        <end position="417"/>
    </location>
</feature>
<evidence type="ECO:0000256" key="1">
    <source>
        <dbReference type="ARBA" id="ARBA00004141"/>
    </source>
</evidence>
<evidence type="ECO:0000256" key="6">
    <source>
        <dbReference type="RuleBase" id="RU363032"/>
    </source>
</evidence>
<keyword evidence="3 6" id="KW-0812">Transmembrane</keyword>
<evidence type="ECO:0000313" key="9">
    <source>
        <dbReference type="Proteomes" id="UP000619534"/>
    </source>
</evidence>
<organism evidence="8 9">
    <name type="scientific">Thalassobacillus devorans</name>
    <dbReference type="NCBI Taxonomy" id="279813"/>
    <lineage>
        <taxon>Bacteria</taxon>
        <taxon>Bacillati</taxon>
        <taxon>Bacillota</taxon>
        <taxon>Bacilli</taxon>
        <taxon>Bacillales</taxon>
        <taxon>Bacillaceae</taxon>
        <taxon>Thalassobacillus</taxon>
    </lineage>
</organism>
<reference evidence="9" key="1">
    <citation type="journal article" date="2019" name="Int. J. Syst. Evol. Microbiol.">
        <title>The Global Catalogue of Microorganisms (GCM) 10K type strain sequencing project: providing services to taxonomists for standard genome sequencing and annotation.</title>
        <authorList>
            <consortium name="The Broad Institute Genomics Platform"/>
            <consortium name="The Broad Institute Genome Sequencing Center for Infectious Disease"/>
            <person name="Wu L."/>
            <person name="Ma J."/>
        </authorList>
    </citation>
    <scope>NUCLEOTIDE SEQUENCE [LARGE SCALE GENOMIC DNA]</scope>
    <source>
        <strain evidence="9">CCM 7282</strain>
    </source>
</reference>
<name>A0ABQ1NER5_9BACI</name>
<keyword evidence="5 6" id="KW-0472">Membrane</keyword>
<evidence type="ECO:0000256" key="3">
    <source>
        <dbReference type="ARBA" id="ARBA00022692"/>
    </source>
</evidence>
<proteinExistence type="inferred from homology"/>
<dbReference type="CDD" id="cd06261">
    <property type="entry name" value="TM_PBP2"/>
    <property type="match status" value="1"/>
</dbReference>
<dbReference type="Proteomes" id="UP000619534">
    <property type="component" value="Unassembled WGS sequence"/>
</dbReference>
<dbReference type="SUPFAM" id="SSF161098">
    <property type="entry name" value="MetI-like"/>
    <property type="match status" value="2"/>
</dbReference>
<dbReference type="RefSeq" id="WP_062444428.1">
    <property type="nucleotide sequence ID" value="NZ_BMCJ01000001.1"/>
</dbReference>
<accession>A0ABQ1NER5</accession>
<evidence type="ECO:0000259" key="7">
    <source>
        <dbReference type="PROSITE" id="PS50928"/>
    </source>
</evidence>
<dbReference type="InterPro" id="IPR000515">
    <property type="entry name" value="MetI-like"/>
</dbReference>
<feature type="transmembrane region" description="Helical" evidence="6">
    <location>
        <begin position="114"/>
        <end position="138"/>
    </location>
</feature>
<feature type="transmembrane region" description="Helical" evidence="6">
    <location>
        <begin position="437"/>
        <end position="455"/>
    </location>
</feature>
<evidence type="ECO:0000256" key="2">
    <source>
        <dbReference type="ARBA" id="ARBA00022448"/>
    </source>
</evidence>
<dbReference type="Gene3D" id="1.10.3720.10">
    <property type="entry name" value="MetI-like"/>
    <property type="match status" value="2"/>
</dbReference>
<dbReference type="InterPro" id="IPR035906">
    <property type="entry name" value="MetI-like_sf"/>
</dbReference>
<dbReference type="PANTHER" id="PTHR43839">
    <property type="entry name" value="OPPC IN A BINDING PROTEIN-DEPENDENT TRANSPORT SYSTEM"/>
    <property type="match status" value="1"/>
</dbReference>
<keyword evidence="4 6" id="KW-1133">Transmembrane helix</keyword>
<dbReference type="EMBL" id="BMCJ01000001">
    <property type="protein sequence ID" value="GGC74791.1"/>
    <property type="molecule type" value="Genomic_DNA"/>
</dbReference>
<feature type="transmembrane region" description="Helical" evidence="6">
    <location>
        <begin position="467"/>
        <end position="486"/>
    </location>
</feature>
<feature type="transmembrane region" description="Helical" evidence="6">
    <location>
        <begin position="322"/>
        <end position="342"/>
    </location>
</feature>
<feature type="transmembrane region" description="Helical" evidence="6">
    <location>
        <begin position="7"/>
        <end position="27"/>
    </location>
</feature>
<keyword evidence="2 6" id="KW-0813">Transport</keyword>
<gene>
    <name evidence="8" type="ORF">GCM10007216_01740</name>
</gene>
<keyword evidence="9" id="KW-1185">Reference proteome</keyword>
<sequence>MKLWKFLWYYLLGVTGIVALSTAPFLVRGEGLFDVTLYFEETGRLVEHFLKPGSWTYQFRGEELNAFIFLWDPFLYSMTILFGALAIGFSLAVLLAFLTVFLPDTFFRTAIKRLLGFMEAIPDLMVAFLLQFLVVLFYKQTGVHLFPFVTLGENRLYAAPMAVLAILPMITLFRIIVLLIEEEMTKHYVAFAQSKGLRYKTLIITHIFRNITNSAFYHSKMIVWGSLSSLFVIEYMFNINGISSYILDDFRPIVIATVLIIVFTPFYIIYQGAELFTPPPAATGVTIKPPAIWGKSLKTGTWRSAVRKGWKGVGAHFKNKKFLVGFSVIFLILVISIGHSLMQEEDVRNFTLIYDEEGKLVSSKPHPPSEYLLLGTDWLGYSILDQLLAGAKFTILFAGLIAFLRIFLGFLLAIPYALFVPEAVKKGVERFVDGFHYLPLSIIALILLRPVLIGSTSGFEYTLTERLVFEVLVLTLLVFPLVMVLIGNEISLVMRQDFMTSAVVLGGSARHVLGRHIMPHLRPKLGIIFGQQFIQTLLIFIHLGLFQLFLGGTSVMYDASYRSPPHSVTFEWAGLVSNTREAFMTGHYWVVVPVFLAFILVIIAMQLIVEGIQEVQQERVGIYLDRTSYWERFRFWRKDYGKKKHSQSDELGRTQFERVNKKSS</sequence>
<evidence type="ECO:0000256" key="4">
    <source>
        <dbReference type="ARBA" id="ARBA00022989"/>
    </source>
</evidence>
<dbReference type="PANTHER" id="PTHR43839:SF3">
    <property type="entry name" value="OLIGOPEPTIDE ABC TRANSPORTER, PERMEASE PROTEIN"/>
    <property type="match status" value="1"/>
</dbReference>
<feature type="transmembrane region" description="Helical" evidence="6">
    <location>
        <begin position="158"/>
        <end position="180"/>
    </location>
</feature>
<feature type="transmembrane region" description="Helical" evidence="6">
    <location>
        <begin position="253"/>
        <end position="270"/>
    </location>
</feature>
<feature type="domain" description="ABC transmembrane type-1" evidence="7">
    <location>
        <begin position="391"/>
        <end position="609"/>
    </location>
</feature>
<comment type="subcellular location">
    <subcellularLocation>
        <location evidence="6">Cell membrane</location>
        <topology evidence="6">Multi-pass membrane protein</topology>
    </subcellularLocation>
    <subcellularLocation>
        <location evidence="1">Membrane</location>
        <topology evidence="1">Multi-pass membrane protein</topology>
    </subcellularLocation>
</comment>
<feature type="transmembrane region" description="Helical" evidence="6">
    <location>
        <begin position="74"/>
        <end position="102"/>
    </location>
</feature>
<evidence type="ECO:0000313" key="8">
    <source>
        <dbReference type="EMBL" id="GGC74791.1"/>
    </source>
</evidence>